<dbReference type="EMBL" id="WSFO01000001">
    <property type="protein sequence ID" value="KAE9632308.1"/>
    <property type="molecule type" value="Genomic_DNA"/>
</dbReference>
<dbReference type="SMART" id="SM00418">
    <property type="entry name" value="HTH_ARSR"/>
    <property type="match status" value="1"/>
</dbReference>
<accession>A0A6A4RKU1</accession>
<dbReference type="InterPro" id="IPR036388">
    <property type="entry name" value="WH-like_DNA-bd_sf"/>
</dbReference>
<evidence type="ECO:0000256" key="1">
    <source>
        <dbReference type="ARBA" id="ARBA00023015"/>
    </source>
</evidence>
<dbReference type="RefSeq" id="WP_158976235.1">
    <property type="nucleotide sequence ID" value="NZ_WSFO01000001.1"/>
</dbReference>
<dbReference type="InterPro" id="IPR011991">
    <property type="entry name" value="ArsR-like_HTH"/>
</dbReference>
<evidence type="ECO:0000256" key="3">
    <source>
        <dbReference type="ARBA" id="ARBA00023163"/>
    </source>
</evidence>
<dbReference type="GO" id="GO:0003677">
    <property type="term" value="F:DNA binding"/>
    <property type="evidence" value="ECO:0007669"/>
    <property type="project" value="UniProtKB-KW"/>
</dbReference>
<dbReference type="AlphaFoldDB" id="A0A6A4RKU1"/>
<dbReference type="NCBIfam" id="NF033788">
    <property type="entry name" value="HTH_metalloreg"/>
    <property type="match status" value="1"/>
</dbReference>
<evidence type="ECO:0000313" key="5">
    <source>
        <dbReference type="EMBL" id="KAE9632308.1"/>
    </source>
</evidence>
<dbReference type="GO" id="GO:0003700">
    <property type="term" value="F:DNA-binding transcription factor activity"/>
    <property type="evidence" value="ECO:0007669"/>
    <property type="project" value="InterPro"/>
</dbReference>
<dbReference type="SUPFAM" id="SSF46785">
    <property type="entry name" value="Winged helix' DNA-binding domain"/>
    <property type="match status" value="1"/>
</dbReference>
<dbReference type="PRINTS" id="PR00778">
    <property type="entry name" value="HTHARSR"/>
</dbReference>
<dbReference type="PANTHER" id="PTHR43132">
    <property type="entry name" value="ARSENICAL RESISTANCE OPERON REPRESSOR ARSR-RELATED"/>
    <property type="match status" value="1"/>
</dbReference>
<organism evidence="5 6">
    <name type="scientific">Parasedimentitalea maritima</name>
    <dbReference type="NCBI Taxonomy" id="2578117"/>
    <lineage>
        <taxon>Bacteria</taxon>
        <taxon>Pseudomonadati</taxon>
        <taxon>Pseudomonadota</taxon>
        <taxon>Alphaproteobacteria</taxon>
        <taxon>Rhodobacterales</taxon>
        <taxon>Paracoccaceae</taxon>
        <taxon>Parasedimentitalea</taxon>
    </lineage>
</organism>
<dbReference type="Pfam" id="PF12840">
    <property type="entry name" value="HTH_20"/>
    <property type="match status" value="1"/>
</dbReference>
<dbReference type="Proteomes" id="UP000441586">
    <property type="component" value="Unassembled WGS sequence"/>
</dbReference>
<dbReference type="CDD" id="cd00090">
    <property type="entry name" value="HTH_ARSR"/>
    <property type="match status" value="1"/>
</dbReference>
<dbReference type="InterPro" id="IPR001845">
    <property type="entry name" value="HTH_ArsR_DNA-bd_dom"/>
</dbReference>
<protein>
    <submittedName>
        <fullName evidence="5">Metalloregulator ArsR/SmtB family transcription factor</fullName>
    </submittedName>
</protein>
<feature type="domain" description="HTH arsR-type" evidence="4">
    <location>
        <begin position="1"/>
        <end position="95"/>
    </location>
</feature>
<dbReference type="PROSITE" id="PS50987">
    <property type="entry name" value="HTH_ARSR_2"/>
    <property type="match status" value="1"/>
</dbReference>
<reference evidence="5 6" key="1">
    <citation type="submission" date="2019-12" db="EMBL/GenBank/DDBJ databases">
        <authorList>
            <person name="Zhang Y.-J."/>
        </authorList>
    </citation>
    <scope>NUCLEOTIDE SEQUENCE [LARGE SCALE GENOMIC DNA]</scope>
    <source>
        <strain evidence="5 6">H18S-6</strain>
    </source>
</reference>
<keyword evidence="3" id="KW-0804">Transcription</keyword>
<dbReference type="Gene3D" id="1.10.10.10">
    <property type="entry name" value="Winged helix-like DNA-binding domain superfamily/Winged helix DNA-binding domain"/>
    <property type="match status" value="1"/>
</dbReference>
<evidence type="ECO:0000259" key="4">
    <source>
        <dbReference type="PROSITE" id="PS50987"/>
    </source>
</evidence>
<evidence type="ECO:0000313" key="6">
    <source>
        <dbReference type="Proteomes" id="UP000441586"/>
    </source>
</evidence>
<dbReference type="InterPro" id="IPR051011">
    <property type="entry name" value="Metal_resp_trans_reg"/>
</dbReference>
<name>A0A6A4RKU1_9RHOB</name>
<dbReference type="PANTHER" id="PTHR43132:SF2">
    <property type="entry name" value="ARSENICAL RESISTANCE OPERON REPRESSOR ARSR-RELATED"/>
    <property type="match status" value="1"/>
</dbReference>
<evidence type="ECO:0000256" key="2">
    <source>
        <dbReference type="ARBA" id="ARBA00023125"/>
    </source>
</evidence>
<keyword evidence="1" id="KW-0805">Transcription regulation</keyword>
<sequence length="108" mass="11457">MDESQVIDALGALAQETRLRILRFLVTKGSDGASAGEIGEAVDAASSRASFHLSTLANAGLVTAERKSRHIIYRVNFDAMGGMIGYLINDCCGNHQDVIACCQIPGKC</sequence>
<dbReference type="InterPro" id="IPR036390">
    <property type="entry name" value="WH_DNA-bd_sf"/>
</dbReference>
<gene>
    <name evidence="5" type="ORF">GP644_00590</name>
</gene>
<comment type="caution">
    <text evidence="5">The sequence shown here is derived from an EMBL/GenBank/DDBJ whole genome shotgun (WGS) entry which is preliminary data.</text>
</comment>
<proteinExistence type="predicted"/>
<keyword evidence="2" id="KW-0238">DNA-binding</keyword>